<keyword evidence="3" id="KW-1185">Reference proteome</keyword>
<dbReference type="Proteomes" id="UP000249239">
    <property type="component" value="Unassembled WGS sequence"/>
</dbReference>
<protein>
    <submittedName>
        <fullName evidence="2">Glycosyltransferase involved in cell wall biosynthesis</fullName>
    </submittedName>
</protein>
<dbReference type="OrthoDB" id="9790710at2"/>
<feature type="domain" description="Glycosyltransferase subfamily 4-like N-terminal" evidence="1">
    <location>
        <begin position="16"/>
        <end position="164"/>
    </location>
</feature>
<evidence type="ECO:0000313" key="3">
    <source>
        <dbReference type="Proteomes" id="UP000249239"/>
    </source>
</evidence>
<dbReference type="AlphaFoldDB" id="A0A2W7N1L0"/>
<dbReference type="GO" id="GO:0016757">
    <property type="term" value="F:glycosyltransferase activity"/>
    <property type="evidence" value="ECO:0007669"/>
    <property type="project" value="UniProtKB-ARBA"/>
</dbReference>
<comment type="caution">
    <text evidence="2">The sequence shown here is derived from an EMBL/GenBank/DDBJ whole genome shotgun (WGS) entry which is preliminary data.</text>
</comment>
<gene>
    <name evidence="2" type="ORF">LX69_02465</name>
</gene>
<keyword evidence="2" id="KW-0808">Transferase</keyword>
<evidence type="ECO:0000259" key="1">
    <source>
        <dbReference type="Pfam" id="PF13439"/>
    </source>
</evidence>
<dbReference type="InterPro" id="IPR028098">
    <property type="entry name" value="Glyco_trans_4-like_N"/>
</dbReference>
<dbReference type="EMBL" id="QKZK01000021">
    <property type="protein sequence ID" value="PZX14285.1"/>
    <property type="molecule type" value="Genomic_DNA"/>
</dbReference>
<dbReference type="PANTHER" id="PTHR12526:SF630">
    <property type="entry name" value="GLYCOSYLTRANSFERASE"/>
    <property type="match status" value="1"/>
</dbReference>
<dbReference type="CDD" id="cd03811">
    <property type="entry name" value="GT4_GT28_WabH-like"/>
    <property type="match status" value="1"/>
</dbReference>
<evidence type="ECO:0000313" key="2">
    <source>
        <dbReference type="EMBL" id="PZX14285.1"/>
    </source>
</evidence>
<accession>A0A2W7N1L0</accession>
<proteinExistence type="predicted"/>
<organism evidence="2 3">
    <name type="scientific">Breznakibacter xylanolyticus</name>
    <dbReference type="NCBI Taxonomy" id="990"/>
    <lineage>
        <taxon>Bacteria</taxon>
        <taxon>Pseudomonadati</taxon>
        <taxon>Bacteroidota</taxon>
        <taxon>Bacteroidia</taxon>
        <taxon>Marinilabiliales</taxon>
        <taxon>Marinilabiliaceae</taxon>
        <taxon>Breznakibacter</taxon>
    </lineage>
</organism>
<name>A0A2W7N1L0_9BACT</name>
<reference evidence="2 3" key="1">
    <citation type="submission" date="2018-06" db="EMBL/GenBank/DDBJ databases">
        <title>Genomic Encyclopedia of Archaeal and Bacterial Type Strains, Phase II (KMG-II): from individual species to whole genera.</title>
        <authorList>
            <person name="Goeker M."/>
        </authorList>
    </citation>
    <scope>NUCLEOTIDE SEQUENCE [LARGE SCALE GENOMIC DNA]</scope>
    <source>
        <strain evidence="2 3">DSM 6779</strain>
    </source>
</reference>
<dbReference type="Pfam" id="PF13439">
    <property type="entry name" value="Glyco_transf_4"/>
    <property type="match status" value="1"/>
</dbReference>
<sequence length="364" mass="41132">MSLRVLTLIDTLVAAGAERMAVNIANATAEKGVESHLCATHQGGPLAQFFNYPQRFFVANKAGWWDVFAFLKILFYVYRHRIVVIHAHSSSVYWACLLRLGMPWLRIIWHDHFGFSEYLERRTAWALKMCRPLVSHVFVVNRQLWRYAVRELKYSEKKVTLLLNFPELKHGSLEEALPGMNHSPRFVCLANIRPQKDHHTLLDAFERVLKVYPQAQLYFVGGDYGDEYMAGVQAHIKRIDSENIHVHLLGSRNDVSAILDSCHAGVLSSISEGLPVALLEYGLSGLPVVCTRVGECPEVLQEGRLGWLVEARDSVGLAEMMVTVVSEDASVFERAIKYHEEVKKKYSKESAVATILKAYGVSCC</sequence>
<dbReference type="SUPFAM" id="SSF53756">
    <property type="entry name" value="UDP-Glycosyltransferase/glycogen phosphorylase"/>
    <property type="match status" value="1"/>
</dbReference>
<dbReference type="Pfam" id="PF13692">
    <property type="entry name" value="Glyco_trans_1_4"/>
    <property type="match status" value="1"/>
</dbReference>
<dbReference type="PANTHER" id="PTHR12526">
    <property type="entry name" value="GLYCOSYLTRANSFERASE"/>
    <property type="match status" value="1"/>
</dbReference>
<dbReference type="RefSeq" id="WP_111446319.1">
    <property type="nucleotide sequence ID" value="NZ_QKZK01000021.1"/>
</dbReference>
<dbReference type="Gene3D" id="3.40.50.2000">
    <property type="entry name" value="Glycogen Phosphorylase B"/>
    <property type="match status" value="2"/>
</dbReference>